<protein>
    <submittedName>
        <fullName evidence="2">Uncharacterized protein</fullName>
    </submittedName>
</protein>
<feature type="region of interest" description="Disordered" evidence="1">
    <location>
        <begin position="517"/>
        <end position="664"/>
    </location>
</feature>
<feature type="compositionally biased region" description="Basic and acidic residues" evidence="1">
    <location>
        <begin position="587"/>
        <end position="608"/>
    </location>
</feature>
<name>A0A8K0TU65_9PEZI</name>
<dbReference type="Proteomes" id="UP000813385">
    <property type="component" value="Unassembled WGS sequence"/>
</dbReference>
<feature type="compositionally biased region" description="Polar residues" evidence="1">
    <location>
        <begin position="431"/>
        <end position="446"/>
    </location>
</feature>
<gene>
    <name evidence="2" type="ORF">B0T11DRAFT_344572</name>
</gene>
<evidence type="ECO:0000313" key="2">
    <source>
        <dbReference type="EMBL" id="KAH7374773.1"/>
    </source>
</evidence>
<feature type="region of interest" description="Disordered" evidence="1">
    <location>
        <begin position="155"/>
        <end position="181"/>
    </location>
</feature>
<feature type="compositionally biased region" description="Polar residues" evidence="1">
    <location>
        <begin position="546"/>
        <end position="559"/>
    </location>
</feature>
<sequence length="793" mass="86526">MTAPFIDDDDDGTITPTATPGRSSLSSVITPKGVVSARIRQLTEPQVSELWEEREQRTFAQPAQRNRYVEEYIPPPNEHAFLGMPHGRKNHREDHGLTELWFRGRGGRKPHGPRDHDLSMAYLRSTASAMQLRSAQQGGRDSGLRPALTMPDLRAVESSSRQASGQTLLSDDEDTGPTAIDGHKSISTVVRVCHSCGAPVTSRKFCPSCGHSTCVKCTSEVAGHHVEPEPNAAAATQNIKSVADRTPKPRDMTPLAEEQDVAKSPLDVPSTPKKPLQGINSAVAVRNNPFVLADQRIKGAAAKPKLAPTPARPRKATRLSDCLPSQRAVSAHRSVATSVAHSPHEGRHEVHEESVSAAAVGELGTLEACPGPEEEPHCKSMNSIEKKIDELYHHAEDLQNTKHIMEHLAAGAAVNHEHPASEERDPEQTRPRTASRMSSLGTSISPSALRAPHSISVDPTLPVTGRPKSHTIGKDPLDRIKSWPRSHTISLDSPAEGVPVPKVRLSKTPAWLLKAEKAPGNPRESLHQIETVQPVQDQPKRPASSPLMSSGMATPQKQTPVHKHAEAEAPRSEGKPQGLPWHHKPLRRIEKMSDIPRHAAHEEPEFRRRQLRKVTRPEQEESENSQAGGESEEPDGDARASHSSHPGTPVPGQPYDPDELFLPYRPKAYQKRPLTVAEVEEALASDSSIGKFSPPAEPVAERRVERGEDMLSPVPIMPPNHTCAWRTRYMDLTAEVRQLKAEKVLREGAQSHEVSGADDTGADEGLGIEGLTIVVHLKGRDDLVVNTDLRGVS</sequence>
<dbReference type="OrthoDB" id="5209965at2759"/>
<evidence type="ECO:0000313" key="3">
    <source>
        <dbReference type="Proteomes" id="UP000813385"/>
    </source>
</evidence>
<feature type="compositionally biased region" description="Polar residues" evidence="1">
    <location>
        <begin position="157"/>
        <end position="169"/>
    </location>
</feature>
<feature type="region of interest" description="Disordered" evidence="1">
    <location>
        <begin position="414"/>
        <end position="480"/>
    </location>
</feature>
<comment type="caution">
    <text evidence="2">The sequence shown here is derived from an EMBL/GenBank/DDBJ whole genome shotgun (WGS) entry which is preliminary data.</text>
</comment>
<accession>A0A8K0TU65</accession>
<reference evidence="2" key="1">
    <citation type="journal article" date="2021" name="Nat. Commun.">
        <title>Genetic determinants of endophytism in the Arabidopsis root mycobiome.</title>
        <authorList>
            <person name="Mesny F."/>
            <person name="Miyauchi S."/>
            <person name="Thiergart T."/>
            <person name="Pickel B."/>
            <person name="Atanasova L."/>
            <person name="Karlsson M."/>
            <person name="Huettel B."/>
            <person name="Barry K.W."/>
            <person name="Haridas S."/>
            <person name="Chen C."/>
            <person name="Bauer D."/>
            <person name="Andreopoulos W."/>
            <person name="Pangilinan J."/>
            <person name="LaButti K."/>
            <person name="Riley R."/>
            <person name="Lipzen A."/>
            <person name="Clum A."/>
            <person name="Drula E."/>
            <person name="Henrissat B."/>
            <person name="Kohler A."/>
            <person name="Grigoriev I.V."/>
            <person name="Martin F.M."/>
            <person name="Hacquard S."/>
        </authorList>
    </citation>
    <scope>NUCLEOTIDE SEQUENCE</scope>
    <source>
        <strain evidence="2">MPI-CAGE-AT-0016</strain>
    </source>
</reference>
<dbReference type="EMBL" id="JAGPXD010000001">
    <property type="protein sequence ID" value="KAH7374773.1"/>
    <property type="molecule type" value="Genomic_DNA"/>
</dbReference>
<organism evidence="2 3">
    <name type="scientific">Plectosphaerella cucumerina</name>
    <dbReference type="NCBI Taxonomy" id="40658"/>
    <lineage>
        <taxon>Eukaryota</taxon>
        <taxon>Fungi</taxon>
        <taxon>Dikarya</taxon>
        <taxon>Ascomycota</taxon>
        <taxon>Pezizomycotina</taxon>
        <taxon>Sordariomycetes</taxon>
        <taxon>Hypocreomycetidae</taxon>
        <taxon>Glomerellales</taxon>
        <taxon>Plectosphaerellaceae</taxon>
        <taxon>Plectosphaerella</taxon>
    </lineage>
</organism>
<keyword evidence="3" id="KW-1185">Reference proteome</keyword>
<feature type="region of interest" description="Disordered" evidence="1">
    <location>
        <begin position="1"/>
        <end position="29"/>
    </location>
</feature>
<evidence type="ECO:0000256" key="1">
    <source>
        <dbReference type="SAM" id="MobiDB-lite"/>
    </source>
</evidence>
<feature type="compositionally biased region" description="Acidic residues" evidence="1">
    <location>
        <begin position="1"/>
        <end position="12"/>
    </location>
</feature>
<feature type="region of interest" description="Disordered" evidence="1">
    <location>
        <begin position="231"/>
        <end position="275"/>
    </location>
</feature>
<feature type="compositionally biased region" description="Basic and acidic residues" evidence="1">
    <location>
        <begin position="242"/>
        <end position="251"/>
    </location>
</feature>
<feature type="compositionally biased region" description="Basic and acidic residues" evidence="1">
    <location>
        <begin position="563"/>
        <end position="574"/>
    </location>
</feature>
<dbReference type="AlphaFoldDB" id="A0A8K0TU65"/>
<proteinExistence type="predicted"/>
<feature type="compositionally biased region" description="Basic and acidic residues" evidence="1">
    <location>
        <begin position="415"/>
        <end position="430"/>
    </location>
</feature>